<feature type="compositionally biased region" description="Polar residues" evidence="1">
    <location>
        <begin position="36"/>
        <end position="52"/>
    </location>
</feature>
<dbReference type="EMBL" id="JBHSRF010000001">
    <property type="protein sequence ID" value="MFC6079569.1"/>
    <property type="molecule type" value="Genomic_DNA"/>
</dbReference>
<sequence length="151" mass="15895">MMTTVLLAAGSLLLTMGCGNVPGDSAASPRPEDDQPVSTDVGSPPATSTPGTKASPVRPEGNTINPRPIPFEQTEPSADGRSLKVYWWSGVEPCHVLDRVEVKEAAGSVTVTLFEGPSEPDAICVQIAVRKMTTVDLKAPLDDRRIVDGAK</sequence>
<dbReference type="RefSeq" id="WP_380745752.1">
    <property type="nucleotide sequence ID" value="NZ_JBHSRF010000001.1"/>
</dbReference>
<name>A0ABW1N7N7_9ACTN</name>
<keyword evidence="3" id="KW-1185">Reference proteome</keyword>
<organism evidence="2 3">
    <name type="scientific">Sphaerisporangium aureirubrum</name>
    <dbReference type="NCBI Taxonomy" id="1544736"/>
    <lineage>
        <taxon>Bacteria</taxon>
        <taxon>Bacillati</taxon>
        <taxon>Actinomycetota</taxon>
        <taxon>Actinomycetes</taxon>
        <taxon>Streptosporangiales</taxon>
        <taxon>Streptosporangiaceae</taxon>
        <taxon>Sphaerisporangium</taxon>
    </lineage>
</organism>
<proteinExistence type="predicted"/>
<reference evidence="3" key="1">
    <citation type="journal article" date="2019" name="Int. J. Syst. Evol. Microbiol.">
        <title>The Global Catalogue of Microorganisms (GCM) 10K type strain sequencing project: providing services to taxonomists for standard genome sequencing and annotation.</title>
        <authorList>
            <consortium name="The Broad Institute Genomics Platform"/>
            <consortium name="The Broad Institute Genome Sequencing Center for Infectious Disease"/>
            <person name="Wu L."/>
            <person name="Ma J."/>
        </authorList>
    </citation>
    <scope>NUCLEOTIDE SEQUENCE [LARGE SCALE GENOMIC DNA]</scope>
    <source>
        <strain evidence="3">JCM 30346</strain>
    </source>
</reference>
<gene>
    <name evidence="2" type="ORF">ACFP1K_00225</name>
</gene>
<evidence type="ECO:0000313" key="3">
    <source>
        <dbReference type="Proteomes" id="UP001596137"/>
    </source>
</evidence>
<accession>A0ABW1N7N7</accession>
<dbReference type="Proteomes" id="UP001596137">
    <property type="component" value="Unassembled WGS sequence"/>
</dbReference>
<evidence type="ECO:0000256" key="1">
    <source>
        <dbReference type="SAM" id="MobiDB-lite"/>
    </source>
</evidence>
<evidence type="ECO:0000313" key="2">
    <source>
        <dbReference type="EMBL" id="MFC6079569.1"/>
    </source>
</evidence>
<comment type="caution">
    <text evidence="2">The sequence shown here is derived from an EMBL/GenBank/DDBJ whole genome shotgun (WGS) entry which is preliminary data.</text>
</comment>
<protein>
    <submittedName>
        <fullName evidence="2">Uncharacterized protein</fullName>
    </submittedName>
</protein>
<feature type="region of interest" description="Disordered" evidence="1">
    <location>
        <begin position="20"/>
        <end position="77"/>
    </location>
</feature>